<feature type="transmembrane region" description="Helical" evidence="2">
    <location>
        <begin position="51"/>
        <end position="71"/>
    </location>
</feature>
<proteinExistence type="predicted"/>
<feature type="transmembrane region" description="Helical" evidence="2">
    <location>
        <begin position="21"/>
        <end position="45"/>
    </location>
</feature>
<accession>A0A1H0S7I1</accession>
<keyword evidence="2" id="KW-0812">Transmembrane</keyword>
<feature type="region of interest" description="Disordered" evidence="1">
    <location>
        <begin position="117"/>
        <end position="137"/>
    </location>
</feature>
<evidence type="ECO:0000256" key="2">
    <source>
        <dbReference type="SAM" id="Phobius"/>
    </source>
</evidence>
<evidence type="ECO:0000313" key="4">
    <source>
        <dbReference type="Proteomes" id="UP000186456"/>
    </source>
</evidence>
<dbReference type="Proteomes" id="UP000186456">
    <property type="component" value="Unassembled WGS sequence"/>
</dbReference>
<gene>
    <name evidence="3" type="ORF">SAMN04487788_3248</name>
</gene>
<keyword evidence="2" id="KW-1133">Transmembrane helix</keyword>
<dbReference type="RefSeq" id="WP_074696999.1">
    <property type="nucleotide sequence ID" value="NZ_FNJN01000008.1"/>
</dbReference>
<organism evidence="3 4">
    <name type="scientific">Microbacterium testaceum (strain StLB037)</name>
    <dbReference type="NCBI Taxonomy" id="979556"/>
    <lineage>
        <taxon>Bacteria</taxon>
        <taxon>Bacillati</taxon>
        <taxon>Actinomycetota</taxon>
        <taxon>Actinomycetes</taxon>
        <taxon>Micrococcales</taxon>
        <taxon>Microbacteriaceae</taxon>
        <taxon>Microbacterium</taxon>
    </lineage>
</organism>
<feature type="transmembrane region" description="Helical" evidence="2">
    <location>
        <begin position="175"/>
        <end position="195"/>
    </location>
</feature>
<dbReference type="AlphaFoldDB" id="A0A1H0S7I1"/>
<name>A0A1H0S7I1_MICTS</name>
<dbReference type="EMBL" id="FNJN01000008">
    <property type="protein sequence ID" value="SDP37499.1"/>
    <property type="molecule type" value="Genomic_DNA"/>
</dbReference>
<keyword evidence="2" id="KW-0472">Membrane</keyword>
<reference evidence="3 4" key="1">
    <citation type="submission" date="2016-10" db="EMBL/GenBank/DDBJ databases">
        <authorList>
            <person name="de Groot N.N."/>
        </authorList>
    </citation>
    <scope>NUCLEOTIDE SEQUENCE [LARGE SCALE GENOMIC DNA]</scope>
    <source>
        <strain evidence="3 4">StLB037</strain>
    </source>
</reference>
<evidence type="ECO:0000313" key="3">
    <source>
        <dbReference type="EMBL" id="SDP37499.1"/>
    </source>
</evidence>
<evidence type="ECO:0000256" key="1">
    <source>
        <dbReference type="SAM" id="MobiDB-lite"/>
    </source>
</evidence>
<sequence>MTRDERFRGTEHPRVFRAPSSIFGLILGAVLALVLLGDAALRAGVGEMLLLAPWVLLALWAVYALLFAPHVRIDAEGIRIHNPLRIADIAWARVADIDMRWQLEVRTDEPRVVKAFGGPVAGRPGRPPIRRDDERGRREPPAIRDLQLIQEAWETARPTASKTGVVRRSWDIPSVTSLLVLICWVIIALFISGGLG</sequence>
<protein>
    <submittedName>
        <fullName evidence="3">PH domain-containing protein</fullName>
    </submittedName>
</protein>